<dbReference type="EMBL" id="AKCV02000022">
    <property type="protein sequence ID" value="TMS57638.1"/>
    <property type="molecule type" value="Genomic_DNA"/>
</dbReference>
<reference evidence="1" key="1">
    <citation type="submission" date="2019-05" db="EMBL/GenBank/DDBJ databases">
        <title>Revised genome assembly of Burkholderiaceae (previously Ralstonia) sp. PBA.</title>
        <authorList>
            <person name="Gan H.M."/>
        </authorList>
    </citation>
    <scope>NUCLEOTIDE SEQUENCE</scope>
    <source>
        <strain evidence="1">PBA</strain>
    </source>
</reference>
<keyword evidence="2" id="KW-1185">Reference proteome</keyword>
<evidence type="ECO:0000313" key="1">
    <source>
        <dbReference type="EMBL" id="TMS57638.1"/>
    </source>
</evidence>
<organism evidence="1 2">
    <name type="scientific">Imbroritus primus</name>
    <dbReference type="NCBI Taxonomy" id="3058603"/>
    <lineage>
        <taxon>Bacteria</taxon>
        <taxon>Pseudomonadati</taxon>
        <taxon>Pseudomonadota</taxon>
        <taxon>Betaproteobacteria</taxon>
        <taxon>Burkholderiales</taxon>
        <taxon>Burkholderiaceae</taxon>
        <taxon>Imbroritus</taxon>
    </lineage>
</organism>
<dbReference type="Proteomes" id="UP000004277">
    <property type="component" value="Unassembled WGS sequence"/>
</dbReference>
<gene>
    <name evidence="1" type="ORF">MW7_012190</name>
</gene>
<proteinExistence type="predicted"/>
<name>A0ACD3SND6_9BURK</name>
<sequence>MMQAPSPDDLGGTAQQAFLWACMLDVMVSKPGNVSLQSAGHGMTAALFIASAKASGPAIAAPGETVGSRIERAVRLTRAVAHCNTNLGILLLCAPLAAALERPALATAGLPGIGALRQAVEQVLADLTVADAEAAYRAIAHASPGGLGDAPEQDVAAVPTVDLRTAMRMAAMRDTIARQYAHGFADLFDLGLPAFHAAMQRHASPARSLHTAVLETYLAWLGRFPDSHIVRKHGLDVAQSVTEQARDLKKRCNDGNGPDLHLLAEWDRSLKACGINPGTSADLTVATAMIAALVSPALCAIQPAP</sequence>
<comment type="caution">
    <text evidence="1">The sequence shown here is derived from an EMBL/GenBank/DDBJ whole genome shotgun (WGS) entry which is preliminary data.</text>
</comment>
<evidence type="ECO:0000313" key="2">
    <source>
        <dbReference type="Proteomes" id="UP000004277"/>
    </source>
</evidence>
<accession>A0ACD3SND6</accession>
<protein>
    <submittedName>
        <fullName evidence="1">Triphosphoribosyl-dephospho-CoA synthase</fullName>
    </submittedName>
</protein>